<dbReference type="GO" id="GO:0016491">
    <property type="term" value="F:oxidoreductase activity"/>
    <property type="evidence" value="ECO:0007669"/>
    <property type="project" value="UniProtKB-KW"/>
</dbReference>
<sequence>MYRTNWGIGHGLKDILEAHKGPFTGQGHKGLYEILTTSWHAQLSLNLAMLGSLTIVVAHHMYSMPPYPYLATDYGTQLSLFTHHMWIGGFLIVGAAAHAAIFMVRDYDPTTRYNDLLDRVLRHRDAIISHLNWACIFLGFHSFGLYIHNDTMSALGRPQDMFSDTALQLQPVFAQWIQNTHALAPGATAPGATASTSLTWGSADLVAVGGKVALLPIPLGTADFLVHHIHAFTIHVTVLILLKGVLFARSSRLIPDKANLGFRFPCDGPGRGGTCQVSAWDHVFLGLFWMYNSISVVIFHFSWKMQSDVWGSINDQGVVTHITGGNFAQSSITINGWLRDFLWAQASQVIQSYEYFCFPLRSISNNFSVDFRKSVSCSLARKFHVSLPINQFLNAGVDPKEIPLPHEFILNRDLLAQLYPSFAEGATPFFTLNWSKYAEFLTFRGGLDPVTGGLWLTDIAHHHLAIAVLFLIAGHMYRTNWGIGHGLKDILEAHKGPFTGQGHKGLYEILTTSWHAQLSLNLAMLGSLTIVVAHHMYSMPPYPYLATDYGTQLSLFTHHMWIGGFLIVGAAAHAAIFMVRDYDPTTRYNDLLDRVLRHRDAIISHLNWACIFLGFHSFGLYIHNDTMSALGRPQDMFSDTALQLQPVFAQWIQNTHALAPGATAPGATASTSLTWGSADLVAVGGKVALLPIPLGTADFLVHHIHAFTIHVTVLILLKGVLFARSSRLIPDKANLGFRFPCDGPGRGGTCQVSAWDHVFLGLFWMYNSISVVIFHFSWKMQSDVWGSINDQGVVTHITGGNFAQSSITINGWLRDFLWAQASQPRALSIVQGRAVGVTHYLLGGIATTWAFFLARIIALGKEIHVSLPINQFLNAGVDPKEIPLPHEFILNRDLLAQLYPSFAEGATPFFTLNWSKYAEFLTFRGGLDPVTGGLWLTDIAHHHLAIAVLFLIAGHMYRTNWGIGHGLKDILEAHKGPFTGQGHKGLYEILTTSWHAQLSLNLAMLGSLTIVVAHHMYSMPPYPYLATDYGTQLSLFTHHMWIGGFLIVGAAAHAAIFMVRDYDPTTRYNDLLDRVLRHRDAIISHLNWACIFLGFHSFGLYIHNDTMSALGRPQDMFSDTALQLQPVFAQWIQNTHALAPGATAPGATASTSLTWGSADLVAVGGKVALLPIPLGTADFLVHHIHAFTIHVTVLILLKGVLFARSSRLIPDKANLGFRFPCDGPGRGGTCQVSAWDHVFLGLFWMYNSISVVIFHFSWKMQSDVWGSINDQGVVTHITGGNFAQSSITINGWLRDFLWAQASQVIQSYGSSLSAYGLFFLGAHFVWAFSLMFLFSGRGYWQELIESIVWAHNKLKVAPATQPRALSIVQGRAVGVTHYLLGGIATTWAFFLARIIALGKEIHVSLPINQFLNAGVDPKEIPLPHEFILNRDLLAQLYPSFAEGATPFFTLNWSKYAEFLTFRGGLDPVTGGLWLTDIAHHHLAIAVLFLIAGHMYRTNWGIGHGLKDILEAHKGPFTGQGHKGLYEILTTSWHAQLSLNLAMLGSLTIVVAHHMYSMPPYPYLATDYGTQLSLFTHHMWIGGFLIVGAAAHAAIFMVRDYDPTTRYNDLLDRVLRHRDAIISHLNWACIFLGFHSFGLYIHNDTMSALGRPQDMFSDTALQLQPVFAQWIQNTHALAPGATAPGATASTSLTWGSADLVAVGGKVALLPIPLGTADFLVHHIHAFTIHVTVLILLKGVLFARSSRLIPDKANLGFRFPCDGPGRGGTCQVSAWDHVFLGLFWMYNSISVVIFHFSWKMQSDVWGSINDQGVVTHITGGNFAQSSITINGWLRDFLWAQASQVIQSYGSSLSAYGLFFLGAHFVWAFSLMFLFSGRGYWQELIESIVWAHNKLKVAPATQPRALSIVQGRAVGVTHYLLGGIATTWAFFLARIIAVG</sequence>
<feature type="transmembrane region" description="Helical" evidence="24">
    <location>
        <begin position="998"/>
        <end position="1018"/>
    </location>
</feature>
<feature type="transmembrane region" description="Helical" evidence="24">
    <location>
        <begin position="1536"/>
        <end position="1556"/>
    </location>
</feature>
<name>A0AAD4P0U0_PERFH</name>
<dbReference type="EC" id="1.97.1.12" evidence="4"/>
<dbReference type="Proteomes" id="UP001190926">
    <property type="component" value="Unassembled WGS sequence"/>
</dbReference>
<dbReference type="SUPFAM" id="SSF81558">
    <property type="entry name" value="Photosystem I subunits PsaA/PsaB"/>
    <property type="match status" value="4"/>
</dbReference>
<feature type="transmembrane region" description="Helical" evidence="24">
    <location>
        <begin position="1576"/>
        <end position="1598"/>
    </location>
</feature>
<dbReference type="Pfam" id="PF00223">
    <property type="entry name" value="PsaA_PsaB"/>
    <property type="match status" value="4"/>
</dbReference>
<feature type="transmembrane region" description="Helical" evidence="24">
    <location>
        <begin position="83"/>
        <end position="105"/>
    </location>
</feature>
<keyword evidence="16" id="KW-0157">Chromophore</keyword>
<dbReference type="GO" id="GO:0046872">
    <property type="term" value="F:metal ion binding"/>
    <property type="evidence" value="ECO:0007669"/>
    <property type="project" value="UniProtKB-KW"/>
</dbReference>
<dbReference type="InterPro" id="IPR001280">
    <property type="entry name" value="PSI_PsaA/B"/>
</dbReference>
<evidence type="ECO:0000256" key="9">
    <source>
        <dbReference type="ARBA" id="ARBA00022531"/>
    </source>
</evidence>
<evidence type="ECO:0000256" key="24">
    <source>
        <dbReference type="SAM" id="Phobius"/>
    </source>
</evidence>
<evidence type="ECO:0000256" key="11">
    <source>
        <dbReference type="ARBA" id="ARBA00022723"/>
    </source>
</evidence>
<proteinExistence type="inferred from homology"/>
<dbReference type="EMBL" id="SDAM02001842">
    <property type="protein sequence ID" value="KAH6821892.1"/>
    <property type="molecule type" value="Genomic_DNA"/>
</dbReference>
<feature type="transmembrane region" description="Helical" evidence="24">
    <location>
        <begin position="224"/>
        <end position="242"/>
    </location>
</feature>
<keyword evidence="10 24" id="KW-0812">Transmembrane</keyword>
<keyword evidence="14" id="KW-0249">Electron transport</keyword>
<keyword evidence="9" id="KW-0602">Photosynthesis</keyword>
<dbReference type="InterPro" id="IPR020586">
    <property type="entry name" value="PSI_PsaA/B_CS"/>
</dbReference>
<feature type="transmembrane region" description="Helical" evidence="24">
    <location>
        <begin position="126"/>
        <end position="147"/>
    </location>
</feature>
<comment type="subcellular location">
    <subcellularLocation>
        <location evidence="2">Membrane</location>
        <topology evidence="2">Multi-pass membrane protein</topology>
    </subcellularLocation>
</comment>
<gene>
    <name evidence="25" type="ORF">C2S53_011818</name>
</gene>
<evidence type="ECO:0000256" key="16">
    <source>
        <dbReference type="ARBA" id="ARBA00022991"/>
    </source>
</evidence>
<keyword evidence="11" id="KW-0479">Metal-binding</keyword>
<comment type="similarity">
    <text evidence="3">Belongs to the PsaA/PsaB family.</text>
</comment>
<evidence type="ECO:0000313" key="26">
    <source>
        <dbReference type="Proteomes" id="UP001190926"/>
    </source>
</evidence>
<dbReference type="PRINTS" id="PR00257">
    <property type="entry name" value="PHOTSYSPSAAB"/>
</dbReference>
<feature type="transmembrane region" description="Helical" evidence="24">
    <location>
        <begin position="758"/>
        <end position="778"/>
    </location>
</feature>
<evidence type="ECO:0000256" key="7">
    <source>
        <dbReference type="ARBA" id="ARBA00022485"/>
    </source>
</evidence>
<comment type="subunit">
    <text evidence="21">The PsaA/B heterodimer binds the P700 chlorophyll special pair and subsequent electron acceptors. PSI consists of a core antenna complex that captures photons, and an electron transfer chain that converts photonic excitation into a charge separation. The eukaryotic PSI reaction center is composed of at least 11 subunits.</text>
</comment>
<keyword evidence="12" id="KW-0603">Photosystem I</keyword>
<keyword evidence="26" id="KW-1185">Reference proteome</keyword>
<keyword evidence="18" id="KW-0408">Iron</keyword>
<keyword evidence="13" id="KW-0460">Magnesium</keyword>
<organism evidence="25 26">
    <name type="scientific">Perilla frutescens var. hirtella</name>
    <name type="common">Perilla citriodora</name>
    <name type="synonym">Perilla setoyensis</name>
    <dbReference type="NCBI Taxonomy" id="608512"/>
    <lineage>
        <taxon>Eukaryota</taxon>
        <taxon>Viridiplantae</taxon>
        <taxon>Streptophyta</taxon>
        <taxon>Embryophyta</taxon>
        <taxon>Tracheophyta</taxon>
        <taxon>Spermatophyta</taxon>
        <taxon>Magnoliopsida</taxon>
        <taxon>eudicotyledons</taxon>
        <taxon>Gunneridae</taxon>
        <taxon>Pentapetalae</taxon>
        <taxon>asterids</taxon>
        <taxon>lamiids</taxon>
        <taxon>Lamiales</taxon>
        <taxon>Lamiaceae</taxon>
        <taxon>Nepetoideae</taxon>
        <taxon>Elsholtzieae</taxon>
        <taxon>Perilla</taxon>
    </lineage>
</organism>
<feature type="transmembrane region" description="Helical" evidence="24">
    <location>
        <begin position="837"/>
        <end position="858"/>
    </location>
</feature>
<evidence type="ECO:0000256" key="21">
    <source>
        <dbReference type="ARBA" id="ARBA00026002"/>
    </source>
</evidence>
<dbReference type="NCBIfam" id="TIGR01335">
    <property type="entry name" value="psaA"/>
    <property type="match status" value="3"/>
</dbReference>
<keyword evidence="8" id="KW-0148">Chlorophyll</keyword>
<comment type="catalytic activity">
    <reaction evidence="23">
        <text>reduced [plastocyanin] + hnu + oxidized [2Fe-2S]-[ferredoxin] = oxidized [plastocyanin] + reduced [2Fe-2S]-[ferredoxin]</text>
        <dbReference type="Rhea" id="RHEA:30407"/>
        <dbReference type="Rhea" id="RHEA-COMP:10000"/>
        <dbReference type="Rhea" id="RHEA-COMP:10001"/>
        <dbReference type="Rhea" id="RHEA-COMP:10039"/>
        <dbReference type="Rhea" id="RHEA-COMP:10040"/>
        <dbReference type="ChEBI" id="CHEBI:29036"/>
        <dbReference type="ChEBI" id="CHEBI:30212"/>
        <dbReference type="ChEBI" id="CHEBI:33737"/>
        <dbReference type="ChEBI" id="CHEBI:33738"/>
        <dbReference type="ChEBI" id="CHEBI:49552"/>
        <dbReference type="EC" id="1.97.1.12"/>
    </reaction>
</comment>
<protein>
    <recommendedName>
        <fullName evidence="5">Photosystem I P700 chlorophyll a apoprotein A1</fullName>
        <ecNumber evidence="4">1.97.1.12</ecNumber>
    </recommendedName>
    <alternativeName>
        <fullName evidence="22">PsaA</fullName>
    </alternativeName>
</protein>
<evidence type="ECO:0000256" key="3">
    <source>
        <dbReference type="ARBA" id="ARBA00010598"/>
    </source>
</evidence>
<dbReference type="Gene3D" id="1.20.1130.10">
    <property type="entry name" value="Photosystem I PsaA/PsaB"/>
    <property type="match status" value="5"/>
</dbReference>
<feature type="transmembrane region" description="Helical" evidence="24">
    <location>
        <begin position="518"/>
        <end position="538"/>
    </location>
</feature>
<feature type="transmembrane region" description="Helical" evidence="24">
    <location>
        <begin position="1038"/>
        <end position="1060"/>
    </location>
</feature>
<feature type="transmembrane region" description="Helical" evidence="24">
    <location>
        <begin position="1850"/>
        <end position="1872"/>
    </location>
</feature>
<comment type="function">
    <text evidence="1">PsaA and PsaB bind P700, the primary electron donor of photosystem I (PSI), as well as the electron acceptors A0, A1 and FX. PSI is a plastocyanin-ferredoxin oxidoreductase, converting photonic excitation into a charge separation, which transfers an electron from the donor P700 chlorophyll pair to the spectroscopically characterized acceptors A0, A1, FX, FA and FB in turn. Oxidized P700 is reduced on the lumenal side of the thylakoid membrane by plastocyanin.</text>
</comment>
<evidence type="ECO:0000256" key="13">
    <source>
        <dbReference type="ARBA" id="ARBA00022842"/>
    </source>
</evidence>
<dbReference type="GO" id="GO:0051539">
    <property type="term" value="F:4 iron, 4 sulfur cluster binding"/>
    <property type="evidence" value="ECO:0007669"/>
    <property type="project" value="UniProtKB-KW"/>
</dbReference>
<feature type="transmembrane region" description="Helical" evidence="24">
    <location>
        <begin position="1081"/>
        <end position="1102"/>
    </location>
</feature>
<keyword evidence="7" id="KW-0004">4Fe-4S</keyword>
<accession>A0AAD4P0U0</accession>
<evidence type="ECO:0000256" key="20">
    <source>
        <dbReference type="ARBA" id="ARBA00023136"/>
    </source>
</evidence>
<feature type="transmembrane region" description="Helical" evidence="24">
    <location>
        <begin position="1312"/>
        <end position="1334"/>
    </location>
</feature>
<evidence type="ECO:0000256" key="10">
    <source>
        <dbReference type="ARBA" id="ARBA00022692"/>
    </source>
</evidence>
<feature type="transmembrane region" description="Helical" evidence="24">
    <location>
        <begin position="601"/>
        <end position="622"/>
    </location>
</feature>
<evidence type="ECO:0000256" key="14">
    <source>
        <dbReference type="ARBA" id="ARBA00022982"/>
    </source>
</evidence>
<dbReference type="PANTHER" id="PTHR30128">
    <property type="entry name" value="OUTER MEMBRANE PROTEIN, OMPA-RELATED"/>
    <property type="match status" value="1"/>
</dbReference>
<evidence type="ECO:0000256" key="17">
    <source>
        <dbReference type="ARBA" id="ARBA00023002"/>
    </source>
</evidence>
<dbReference type="PROSITE" id="PS00419">
    <property type="entry name" value="PHOTOSYSTEM_I_PSAAB"/>
    <property type="match status" value="4"/>
</dbReference>
<feature type="transmembrane region" description="Helical" evidence="24">
    <location>
        <begin position="43"/>
        <end position="63"/>
    </location>
</feature>
<dbReference type="InterPro" id="IPR006243">
    <property type="entry name" value="PSI_PsaA"/>
</dbReference>
<evidence type="ECO:0000256" key="19">
    <source>
        <dbReference type="ARBA" id="ARBA00023014"/>
    </source>
</evidence>
<evidence type="ECO:0000256" key="1">
    <source>
        <dbReference type="ARBA" id="ARBA00003162"/>
    </source>
</evidence>
<keyword evidence="15 24" id="KW-1133">Transmembrane helix</keyword>
<evidence type="ECO:0000256" key="4">
    <source>
        <dbReference type="ARBA" id="ARBA00013197"/>
    </source>
</evidence>
<evidence type="ECO:0000256" key="5">
    <source>
        <dbReference type="ARBA" id="ARBA00017774"/>
    </source>
</evidence>
<keyword evidence="19" id="KW-0411">Iron-sulfur</keyword>
<dbReference type="GO" id="GO:0009522">
    <property type="term" value="C:photosystem I"/>
    <property type="evidence" value="ECO:0007669"/>
    <property type="project" value="UniProtKB-KW"/>
</dbReference>
<evidence type="ECO:0000256" key="22">
    <source>
        <dbReference type="ARBA" id="ARBA00031004"/>
    </source>
</evidence>
<keyword evidence="6" id="KW-0813">Transport</keyword>
<dbReference type="GO" id="GO:0009535">
    <property type="term" value="C:chloroplast thylakoid membrane"/>
    <property type="evidence" value="ECO:0007669"/>
    <property type="project" value="TreeGrafter"/>
</dbReference>
<feature type="transmembrane region" description="Helical" evidence="24">
    <location>
        <begin position="699"/>
        <end position="717"/>
    </location>
</feature>
<evidence type="ECO:0000256" key="6">
    <source>
        <dbReference type="ARBA" id="ARBA00022448"/>
    </source>
</evidence>
<feature type="transmembrane region" description="Helical" evidence="24">
    <location>
        <begin position="1619"/>
        <end position="1640"/>
    </location>
</feature>
<dbReference type="GO" id="GO:0015979">
    <property type="term" value="P:photosynthesis"/>
    <property type="evidence" value="ECO:0007669"/>
    <property type="project" value="UniProtKB-KW"/>
</dbReference>
<evidence type="ECO:0000256" key="23">
    <source>
        <dbReference type="ARBA" id="ARBA00048912"/>
    </source>
</evidence>
<evidence type="ECO:0000256" key="18">
    <source>
        <dbReference type="ARBA" id="ARBA00023004"/>
    </source>
</evidence>
<feature type="transmembrane region" description="Helical" evidence="24">
    <location>
        <begin position="1238"/>
        <end position="1258"/>
    </location>
</feature>
<feature type="transmembrane region" description="Helical" evidence="24">
    <location>
        <begin position="558"/>
        <end position="580"/>
    </location>
</feature>
<evidence type="ECO:0000256" key="2">
    <source>
        <dbReference type="ARBA" id="ARBA00004141"/>
    </source>
</evidence>
<evidence type="ECO:0000313" key="25">
    <source>
        <dbReference type="EMBL" id="KAH6821892.1"/>
    </source>
</evidence>
<evidence type="ECO:0000256" key="12">
    <source>
        <dbReference type="ARBA" id="ARBA00022836"/>
    </source>
</evidence>
<dbReference type="PANTHER" id="PTHR30128:SF19">
    <property type="entry name" value="PHOTOSYSTEM I P700 CHLOROPHYLL A APOPROTEIN A1-RELATED"/>
    <property type="match status" value="1"/>
</dbReference>
<dbReference type="InterPro" id="IPR036408">
    <property type="entry name" value="PSI_PsaA/B_sf"/>
</dbReference>
<evidence type="ECO:0000256" key="15">
    <source>
        <dbReference type="ARBA" id="ARBA00022989"/>
    </source>
</evidence>
<feature type="transmembrane region" description="Helical" evidence="24">
    <location>
        <begin position="1179"/>
        <end position="1197"/>
    </location>
</feature>
<feature type="transmembrane region" description="Helical" evidence="24">
    <location>
        <begin position="1916"/>
        <end position="1934"/>
    </location>
</feature>
<feature type="transmembrane region" description="Helical" evidence="24">
    <location>
        <begin position="1776"/>
        <end position="1796"/>
    </location>
</feature>
<keyword evidence="17" id="KW-0560">Oxidoreductase</keyword>
<reference evidence="25 26" key="1">
    <citation type="journal article" date="2021" name="Nat. Commun.">
        <title>Incipient diploidization of the medicinal plant Perilla within 10,000 years.</title>
        <authorList>
            <person name="Zhang Y."/>
            <person name="Shen Q."/>
            <person name="Leng L."/>
            <person name="Zhang D."/>
            <person name="Chen S."/>
            <person name="Shi Y."/>
            <person name="Ning Z."/>
            <person name="Chen S."/>
        </authorList>
    </citation>
    <scope>NUCLEOTIDE SEQUENCE [LARGE SCALE GENOMIC DNA]</scope>
    <source>
        <strain evidence="26">cv. PC099</strain>
    </source>
</reference>
<evidence type="ECO:0000256" key="8">
    <source>
        <dbReference type="ARBA" id="ARBA00022494"/>
    </source>
</evidence>
<feature type="transmembrane region" description="Helical" evidence="24">
    <location>
        <begin position="1717"/>
        <end position="1735"/>
    </location>
</feature>
<keyword evidence="20 24" id="KW-0472">Membrane</keyword>
<dbReference type="GO" id="GO:0016168">
    <property type="term" value="F:chlorophyll binding"/>
    <property type="evidence" value="ECO:0007669"/>
    <property type="project" value="UniProtKB-KW"/>
</dbReference>
<comment type="caution">
    <text evidence="25">The sequence shown here is derived from an EMBL/GenBank/DDBJ whole genome shotgun (WGS) entry which is preliminary data.</text>
</comment>